<accession>A0ABW2I1U8</accession>
<dbReference type="Gene3D" id="2.40.260.10">
    <property type="entry name" value="Sortase"/>
    <property type="match status" value="1"/>
</dbReference>
<organism evidence="2 3">
    <name type="scientific">Paractinoplanes rhizophilus</name>
    <dbReference type="NCBI Taxonomy" id="1416877"/>
    <lineage>
        <taxon>Bacteria</taxon>
        <taxon>Bacillati</taxon>
        <taxon>Actinomycetota</taxon>
        <taxon>Actinomycetes</taxon>
        <taxon>Micromonosporales</taxon>
        <taxon>Micromonosporaceae</taxon>
        <taxon>Paractinoplanes</taxon>
    </lineage>
</organism>
<dbReference type="RefSeq" id="WP_378975940.1">
    <property type="nucleotide sequence ID" value="NZ_JBHTBJ010000038.1"/>
</dbReference>
<dbReference type="EMBL" id="JBHTBJ010000038">
    <property type="protein sequence ID" value="MFC7278828.1"/>
    <property type="molecule type" value="Genomic_DNA"/>
</dbReference>
<dbReference type="CDD" id="cd05829">
    <property type="entry name" value="Sortase_F"/>
    <property type="match status" value="1"/>
</dbReference>
<reference evidence="3" key="1">
    <citation type="journal article" date="2019" name="Int. J. Syst. Evol. Microbiol.">
        <title>The Global Catalogue of Microorganisms (GCM) 10K type strain sequencing project: providing services to taxonomists for standard genome sequencing and annotation.</title>
        <authorList>
            <consortium name="The Broad Institute Genomics Platform"/>
            <consortium name="The Broad Institute Genome Sequencing Center for Infectious Disease"/>
            <person name="Wu L."/>
            <person name="Ma J."/>
        </authorList>
    </citation>
    <scope>NUCLEOTIDE SEQUENCE [LARGE SCALE GENOMIC DNA]</scope>
    <source>
        <strain evidence="3">XZYJT-10</strain>
    </source>
</reference>
<dbReference type="InterPro" id="IPR023365">
    <property type="entry name" value="Sortase_dom-sf"/>
</dbReference>
<evidence type="ECO:0000313" key="2">
    <source>
        <dbReference type="EMBL" id="MFC7278828.1"/>
    </source>
</evidence>
<keyword evidence="1" id="KW-0378">Hydrolase</keyword>
<dbReference type="NCBIfam" id="NF033748">
    <property type="entry name" value="class_F_sortase"/>
    <property type="match status" value="1"/>
</dbReference>
<dbReference type="InterPro" id="IPR042001">
    <property type="entry name" value="Sortase_F"/>
</dbReference>
<sequence>MPSYARGPVLAALVLILLAVLAGGPPAAVSAPALSAPLSASAAEAPSPEQQGTFRSARTYDTVAEPVRLRIPALDVDSKVQRLGLQRDGSIAVPARTDVAGWYENGPRPGQPGPAVILGHVDSHTGPGIFIDLYRAKAGTTVRVDRADGSVATFKITRIARVPKVRFPTDLVYAPTLDPTLRLVTCGGSFDRARGSYRDNVIAFASPA</sequence>
<name>A0ABW2I1U8_9ACTN</name>
<gene>
    <name evidence="2" type="ORF">ACFQS1_33100</name>
</gene>
<comment type="caution">
    <text evidence="2">The sequence shown here is derived from an EMBL/GenBank/DDBJ whole genome shotgun (WGS) entry which is preliminary data.</text>
</comment>
<dbReference type="Proteomes" id="UP001596548">
    <property type="component" value="Unassembled WGS sequence"/>
</dbReference>
<evidence type="ECO:0000256" key="1">
    <source>
        <dbReference type="ARBA" id="ARBA00022801"/>
    </source>
</evidence>
<protein>
    <submittedName>
        <fullName evidence="2">Class F sortase</fullName>
    </submittedName>
</protein>
<dbReference type="InterPro" id="IPR005754">
    <property type="entry name" value="Sortase"/>
</dbReference>
<dbReference type="SUPFAM" id="SSF63817">
    <property type="entry name" value="Sortase"/>
    <property type="match status" value="1"/>
</dbReference>
<evidence type="ECO:0000313" key="3">
    <source>
        <dbReference type="Proteomes" id="UP001596548"/>
    </source>
</evidence>
<proteinExistence type="predicted"/>
<keyword evidence="3" id="KW-1185">Reference proteome</keyword>
<dbReference type="Pfam" id="PF04203">
    <property type="entry name" value="Sortase"/>
    <property type="match status" value="1"/>
</dbReference>